<proteinExistence type="predicted"/>
<reference evidence="1 2" key="1">
    <citation type="submission" date="2017-08" db="EMBL/GenBank/DDBJ databases">
        <title>Acidophilic green algal genome provides insights into adaptation to an acidic environment.</title>
        <authorList>
            <person name="Hirooka S."/>
            <person name="Hirose Y."/>
            <person name="Kanesaki Y."/>
            <person name="Higuchi S."/>
            <person name="Fujiwara T."/>
            <person name="Onuma R."/>
            <person name="Era A."/>
            <person name="Ohbayashi R."/>
            <person name="Uzuka A."/>
            <person name="Nozaki H."/>
            <person name="Yoshikawa H."/>
            <person name="Miyagishima S.Y."/>
        </authorList>
    </citation>
    <scope>NUCLEOTIDE SEQUENCE [LARGE SCALE GENOMIC DNA]</scope>
    <source>
        <strain evidence="1 2">NIES-2499</strain>
    </source>
</reference>
<dbReference type="InterPro" id="IPR001680">
    <property type="entry name" value="WD40_rpt"/>
</dbReference>
<dbReference type="InterPro" id="IPR036322">
    <property type="entry name" value="WD40_repeat_dom_sf"/>
</dbReference>
<dbReference type="STRING" id="1157962.A0A250WPA6"/>
<dbReference type="SMART" id="SM00320">
    <property type="entry name" value="WD40"/>
    <property type="match status" value="5"/>
</dbReference>
<protein>
    <submittedName>
        <fullName evidence="1">Uncharacterized protein</fullName>
    </submittedName>
</protein>
<evidence type="ECO:0000313" key="2">
    <source>
        <dbReference type="Proteomes" id="UP000232323"/>
    </source>
</evidence>
<dbReference type="PROSITE" id="PS51257">
    <property type="entry name" value="PROKAR_LIPOPROTEIN"/>
    <property type="match status" value="1"/>
</dbReference>
<dbReference type="Proteomes" id="UP000232323">
    <property type="component" value="Unassembled WGS sequence"/>
</dbReference>
<dbReference type="AlphaFoldDB" id="A0A250WPA6"/>
<dbReference type="PANTHER" id="PTHR45296">
    <property type="entry name" value="TRANSDUCIN/WD40 REPEAT-LIKE SUPERFAMILY PROTEIN"/>
    <property type="match status" value="1"/>
</dbReference>
<dbReference type="PANTHER" id="PTHR45296:SF1">
    <property type="entry name" value="TRANSDUCIN_WD40 REPEAT-LIKE SUPERFAMILY PROTEIN"/>
    <property type="match status" value="1"/>
</dbReference>
<evidence type="ECO:0000313" key="1">
    <source>
        <dbReference type="EMBL" id="GAX72667.1"/>
    </source>
</evidence>
<organism evidence="1 2">
    <name type="scientific">Chlamydomonas eustigma</name>
    <dbReference type="NCBI Taxonomy" id="1157962"/>
    <lineage>
        <taxon>Eukaryota</taxon>
        <taxon>Viridiplantae</taxon>
        <taxon>Chlorophyta</taxon>
        <taxon>core chlorophytes</taxon>
        <taxon>Chlorophyceae</taxon>
        <taxon>CS clade</taxon>
        <taxon>Chlamydomonadales</taxon>
        <taxon>Chlamydomonadaceae</taxon>
        <taxon>Chlamydomonas</taxon>
    </lineage>
</organism>
<sequence length="488" mass="52493">METVVKLKGHHSSVSSLSCTAQILASGDEDGWCIVHDVGTEQVLFNADLKSKIGLPAVTSGAADDPEISQDDASVSAVCWSPSSNSVLFTAVSTRAFLFDLRAGVVPQQEFSVCKEDIVSLDVNTKGTFLSLADDSGAVQVVDLTAKRVYKSLRQAHSNICSSVTFRRYRPWELVSGGLDMTVARWDFSRAKELCRWSFGSGSGLDGNDAEPQMFNPPMVHQVALGDKTSEDRSAARLAAAVLGNGAIALFDVDSDHQASTGAARSEKKNKGSTTKQSTALKDISEVILGVGLPCTSTALPGLRMELGSSYGGHTASASCCCFIPGSLDLMEENVQETGEGESDDTILNRGEFSVHRYADSLGKDAGVGSHSASTSYSFKEMMVASGGDDRRILLWSIPRAVRAYCRQQSLNKQVHAFDLDDHNTKLPVPQPPSLHPLVLEVSHKRKVNALNIMQCSVADKGWLLNVADTSKNITCYRFKHDHVNATT</sequence>
<name>A0A250WPA6_9CHLO</name>
<dbReference type="Gene3D" id="2.130.10.10">
    <property type="entry name" value="YVTN repeat-like/Quinoprotein amine dehydrogenase"/>
    <property type="match status" value="2"/>
</dbReference>
<accession>A0A250WPA6</accession>
<dbReference type="EMBL" id="BEGY01000001">
    <property type="protein sequence ID" value="GAX72667.1"/>
    <property type="molecule type" value="Genomic_DNA"/>
</dbReference>
<dbReference type="OrthoDB" id="551229at2759"/>
<dbReference type="InterPro" id="IPR015943">
    <property type="entry name" value="WD40/YVTN_repeat-like_dom_sf"/>
</dbReference>
<comment type="caution">
    <text evidence="1">The sequence shown here is derived from an EMBL/GenBank/DDBJ whole genome shotgun (WGS) entry which is preliminary data.</text>
</comment>
<dbReference type="Pfam" id="PF00400">
    <property type="entry name" value="WD40"/>
    <property type="match status" value="1"/>
</dbReference>
<gene>
    <name evidence="1" type="ORF">CEUSTIGMA_g123.t1</name>
</gene>
<keyword evidence="2" id="KW-1185">Reference proteome</keyword>
<dbReference type="SUPFAM" id="SSF50978">
    <property type="entry name" value="WD40 repeat-like"/>
    <property type="match status" value="1"/>
</dbReference>